<evidence type="ECO:0000313" key="4">
    <source>
        <dbReference type="Proteomes" id="UP001072034"/>
    </source>
</evidence>
<organism evidence="3 4">
    <name type="scientific">Actinomyces israelii</name>
    <dbReference type="NCBI Taxonomy" id="1659"/>
    <lineage>
        <taxon>Bacteria</taxon>
        <taxon>Bacillati</taxon>
        <taxon>Actinomycetota</taxon>
        <taxon>Actinomycetes</taxon>
        <taxon>Actinomycetales</taxon>
        <taxon>Actinomycetaceae</taxon>
        <taxon>Actinomyces</taxon>
    </lineage>
</organism>
<keyword evidence="4" id="KW-1185">Reference proteome</keyword>
<dbReference type="Gene3D" id="3.30.300.30">
    <property type="match status" value="1"/>
</dbReference>
<dbReference type="Pfam" id="PF13193">
    <property type="entry name" value="AMP-binding_C"/>
    <property type="match status" value="1"/>
</dbReference>
<dbReference type="RefSeq" id="WP_268917006.1">
    <property type="nucleotide sequence ID" value="NZ_JAPTMY010000008.1"/>
</dbReference>
<evidence type="ECO:0000313" key="3">
    <source>
        <dbReference type="EMBL" id="MCZ0857410.1"/>
    </source>
</evidence>
<comment type="caution">
    <text evidence="3">The sequence shown here is derived from an EMBL/GenBank/DDBJ whole genome shotgun (WGS) entry which is preliminary data.</text>
</comment>
<evidence type="ECO:0000259" key="2">
    <source>
        <dbReference type="Pfam" id="PF13193"/>
    </source>
</evidence>
<gene>
    <name evidence="3" type="ORF">OHJ16_05050</name>
</gene>
<dbReference type="Pfam" id="PF00501">
    <property type="entry name" value="AMP-binding"/>
    <property type="match status" value="1"/>
</dbReference>
<dbReference type="SUPFAM" id="SSF56801">
    <property type="entry name" value="Acetyl-CoA synthetase-like"/>
    <property type="match status" value="1"/>
</dbReference>
<dbReference type="Gene3D" id="3.40.50.12780">
    <property type="entry name" value="N-terminal domain of ligase-like"/>
    <property type="match status" value="1"/>
</dbReference>
<dbReference type="EMBL" id="JAPTMY010000008">
    <property type="protein sequence ID" value="MCZ0857410.1"/>
    <property type="molecule type" value="Genomic_DNA"/>
</dbReference>
<feature type="domain" description="AMP-dependent synthetase/ligase" evidence="1">
    <location>
        <begin position="42"/>
        <end position="411"/>
    </location>
</feature>
<reference evidence="3" key="1">
    <citation type="submission" date="2022-10" db="EMBL/GenBank/DDBJ databases">
        <title>Genome sequence of Actinomyces israelii ATCC 10048.</title>
        <authorList>
            <person name="Watt R.M."/>
            <person name="Tong W.M."/>
        </authorList>
    </citation>
    <scope>NUCLEOTIDE SEQUENCE</scope>
    <source>
        <strain evidence="3">ATCC 10048</strain>
    </source>
</reference>
<dbReference type="Proteomes" id="UP001072034">
    <property type="component" value="Unassembled WGS sequence"/>
</dbReference>
<dbReference type="InterPro" id="IPR000873">
    <property type="entry name" value="AMP-dep_synth/lig_dom"/>
</dbReference>
<feature type="domain" description="AMP-binding enzyme C-terminal" evidence="2">
    <location>
        <begin position="462"/>
        <end position="539"/>
    </location>
</feature>
<dbReference type="InterPro" id="IPR025110">
    <property type="entry name" value="AMP-bd_C"/>
</dbReference>
<dbReference type="PANTHER" id="PTHR43767">
    <property type="entry name" value="LONG-CHAIN-FATTY-ACID--COA LIGASE"/>
    <property type="match status" value="1"/>
</dbReference>
<evidence type="ECO:0000259" key="1">
    <source>
        <dbReference type="Pfam" id="PF00501"/>
    </source>
</evidence>
<sequence>MDDVDRWQRRGVTAAPAEMRSAWRASGWWGDHCLLDWWSLAVAACPDALAVVDRAGTAYTYAQADEVSSRLASWLADRGTGPGDIVPVQLPSWSPFLPVLIAVMKTGAAITPLSPNLRHSEWANALDLCAPRVAVMPTRFRRTVHSALARELLEEDNALESVLLVGPREDGAPEAGLPRFDDVVRTSPPLARRAWRRSRGDDIAAVLFTSGSEAAPKGVMLSHNNMIASENAFAYGLRLGVDDGIFMPSPLGHATGFLHGVVMPVLTRGTSILCDSTDGAEMSRMLVRHGATCGMSVPAVIDTILCSCQENAADLARLRFLCCGGAPVPRRLLERARGLGVRLYSVYGSTEHAPHTMTTSQDSDERVLSTDGCACAGAEVRIVDPVTRAVLPAGVEGEQASRGPAVFSGYLGRPDLTRKVLDDDGWYYSGDLAVMDAEGYIRISGRRKDLIIRGGENISPSEVEGVLMGHPAIAVAAVVPVPDPVLGERTLAYIVRRPGATAVDVPALREWFIAQGVAKFKIPEYVEHLEEMPTTSAGKVDKVALKRRAGSFRPPASSCR</sequence>
<dbReference type="InterPro" id="IPR042099">
    <property type="entry name" value="ANL_N_sf"/>
</dbReference>
<dbReference type="PANTHER" id="PTHR43767:SF1">
    <property type="entry name" value="NONRIBOSOMAL PEPTIDE SYNTHASE PES1 (EUROFUNG)-RELATED"/>
    <property type="match status" value="1"/>
</dbReference>
<protein>
    <submittedName>
        <fullName evidence="3">AMP-binding protein</fullName>
    </submittedName>
</protein>
<proteinExistence type="predicted"/>
<dbReference type="InterPro" id="IPR050237">
    <property type="entry name" value="ATP-dep_AMP-bd_enzyme"/>
</dbReference>
<accession>A0ABT4I6R0</accession>
<dbReference type="InterPro" id="IPR045851">
    <property type="entry name" value="AMP-bd_C_sf"/>
</dbReference>
<name>A0ABT4I6R0_9ACTO</name>